<evidence type="ECO:0000256" key="1">
    <source>
        <dbReference type="SAM" id="MobiDB-lite"/>
    </source>
</evidence>
<dbReference type="STRING" id="76114.ebA409"/>
<dbReference type="KEGG" id="eba:ebA409"/>
<feature type="region of interest" description="Disordered" evidence="1">
    <location>
        <begin position="214"/>
        <end position="258"/>
    </location>
</feature>
<organism evidence="3 4">
    <name type="scientific">Aromatoleum aromaticum (strain DSM 19018 / LMG 30748 / EbN1)</name>
    <name type="common">Azoarcus sp. (strain EbN1)</name>
    <dbReference type="NCBI Taxonomy" id="76114"/>
    <lineage>
        <taxon>Bacteria</taxon>
        <taxon>Pseudomonadati</taxon>
        <taxon>Pseudomonadota</taxon>
        <taxon>Betaproteobacteria</taxon>
        <taxon>Rhodocyclales</taxon>
        <taxon>Rhodocyclaceae</taxon>
        <taxon>Aromatoleum</taxon>
    </lineage>
</organism>
<dbReference type="InterPro" id="IPR021548">
    <property type="entry name" value="DUF2895"/>
</dbReference>
<reference evidence="3 4" key="1">
    <citation type="journal article" date="2005" name="Arch. Microbiol.">
        <title>The genome sequence of an anaerobic aromatic-degrading denitrifying bacterium, strain EbN1.</title>
        <authorList>
            <person name="Rabus R."/>
            <person name="Kube M."/>
            <person name="Heider J."/>
            <person name="Beck A."/>
            <person name="Heitmann K."/>
            <person name="Widdel F."/>
            <person name="Reinhardt R."/>
        </authorList>
    </citation>
    <scope>NUCLEOTIDE SEQUENCE [LARGE SCALE GENOMIC DNA]</scope>
    <source>
        <strain evidence="3 4">EbN1</strain>
    </source>
</reference>
<keyword evidence="2" id="KW-0472">Membrane</keyword>
<dbReference type="OrthoDB" id="8558441at2"/>
<keyword evidence="2" id="KW-1133">Transmembrane helix</keyword>
<keyword evidence="4" id="KW-1185">Reference proteome</keyword>
<dbReference type="AlphaFoldDB" id="Q5P8M3"/>
<dbReference type="RefSeq" id="WP_011236073.1">
    <property type="nucleotide sequence ID" value="NC_006513.1"/>
</dbReference>
<evidence type="ECO:0008006" key="5">
    <source>
        <dbReference type="Google" id="ProtNLM"/>
    </source>
</evidence>
<dbReference type="HOGENOM" id="CLU_100592_0_0_4"/>
<dbReference type="Proteomes" id="UP000006552">
    <property type="component" value="Chromosome"/>
</dbReference>
<feature type="transmembrane region" description="Helical" evidence="2">
    <location>
        <begin position="19"/>
        <end position="36"/>
    </location>
</feature>
<name>Q5P8M3_AROAE</name>
<dbReference type="NCBIfam" id="TIGR03746">
    <property type="entry name" value="conj_TIGR03746"/>
    <property type="match status" value="1"/>
</dbReference>
<accession>Q5P8M3</accession>
<evidence type="ECO:0000256" key="2">
    <source>
        <dbReference type="SAM" id="Phobius"/>
    </source>
</evidence>
<proteinExistence type="predicted"/>
<gene>
    <name evidence="3" type="ORF">ebA409</name>
</gene>
<protein>
    <recommendedName>
        <fullName evidence="5">TIGR03746 family integrating conjugative element protein</fullName>
    </recommendedName>
</protein>
<dbReference type="EMBL" id="CR555306">
    <property type="protein sequence ID" value="CAI06336.1"/>
    <property type="molecule type" value="Genomic_DNA"/>
</dbReference>
<evidence type="ECO:0000313" key="4">
    <source>
        <dbReference type="Proteomes" id="UP000006552"/>
    </source>
</evidence>
<sequence>MSGLTAALANRDATIRRQAWFIAALMVLLLIALVSWRTTATDIIAHVPPDLSRGATLQLGRVTEVPHPNVYGFGFYIWQQVNRWAKDGSKDYGAQIFALQHYLTPSCREQLLQDLQIKAGDAELIQRTRALMEIPGYGYSANRVSNHGNGGWTVLIDAQLIETSRAMPVKDAFVRYPLHVVRYDVDREKNPWGLALNCFGGRHPERIDPHALEVPAEPLPHPAASLPPTLKAPDLPPAPQAPALPQKPAAARAGESKE</sequence>
<dbReference type="eggNOG" id="ENOG502Z7PS">
    <property type="taxonomic scope" value="Bacteria"/>
</dbReference>
<dbReference type="Pfam" id="PF11444">
    <property type="entry name" value="DUF2895"/>
    <property type="match status" value="1"/>
</dbReference>
<evidence type="ECO:0000313" key="3">
    <source>
        <dbReference type="EMBL" id="CAI06336.1"/>
    </source>
</evidence>
<keyword evidence="2" id="KW-0812">Transmembrane</keyword>